<evidence type="ECO:0000313" key="1">
    <source>
        <dbReference type="EMBL" id="RON01159.1"/>
    </source>
</evidence>
<dbReference type="EMBL" id="MOBI01000009">
    <property type="protein sequence ID" value="RON01159.1"/>
    <property type="molecule type" value="Genomic_DNA"/>
</dbReference>
<dbReference type="Proteomes" id="UP000284684">
    <property type="component" value="Unassembled WGS sequence"/>
</dbReference>
<organism evidence="1 2">
    <name type="scientific">Pseudomonas brassicacearum</name>
    <dbReference type="NCBI Taxonomy" id="930166"/>
    <lineage>
        <taxon>Bacteria</taxon>
        <taxon>Pseudomonadati</taxon>
        <taxon>Pseudomonadota</taxon>
        <taxon>Gammaproteobacteria</taxon>
        <taxon>Pseudomonadales</taxon>
        <taxon>Pseudomonadaceae</taxon>
        <taxon>Pseudomonas</taxon>
    </lineage>
</organism>
<name>A0A423GUN1_9PSED</name>
<gene>
    <name evidence="1" type="ORF">BK658_08320</name>
</gene>
<sequence>MIRDKLYETVKSYGFTIALFTDHQNFFSSWSITVRKNENSYIIEHEGRDNWLIIYCERAPDKLEELDKKISHAMTDDDKIDQCGIWLSAIA</sequence>
<protein>
    <submittedName>
        <fullName evidence="1">Uncharacterized protein</fullName>
    </submittedName>
</protein>
<dbReference type="AlphaFoldDB" id="A0A423GUN1"/>
<accession>A0A423GUN1</accession>
<proteinExistence type="predicted"/>
<evidence type="ECO:0000313" key="2">
    <source>
        <dbReference type="Proteomes" id="UP000284684"/>
    </source>
</evidence>
<reference evidence="1 2" key="1">
    <citation type="submission" date="2016-10" db="EMBL/GenBank/DDBJ databases">
        <title>Comparative genome analysis of multiple Pseudomonas spp. focuses on biocontrol and plant growth promoting traits.</title>
        <authorList>
            <person name="Tao X.-Y."/>
            <person name="Taylor C.G."/>
        </authorList>
    </citation>
    <scope>NUCLEOTIDE SEQUENCE [LARGE SCALE GENOMIC DNA]</scope>
    <source>
        <strain evidence="1 2">37D10</strain>
    </source>
</reference>
<comment type="caution">
    <text evidence="1">The sequence shown here is derived from an EMBL/GenBank/DDBJ whole genome shotgun (WGS) entry which is preliminary data.</text>
</comment>